<proteinExistence type="inferred from homology"/>
<keyword evidence="6 12" id="KW-0507">mRNA processing</keyword>
<dbReference type="Pfam" id="PF16573">
    <property type="entry name" value="CLP1_N"/>
    <property type="match status" value="1"/>
</dbReference>
<dbReference type="GO" id="GO:0005524">
    <property type="term" value="F:ATP binding"/>
    <property type="evidence" value="ECO:0007669"/>
    <property type="project" value="UniProtKB-UniRule"/>
</dbReference>
<comment type="similarity">
    <text evidence="3">Belongs to the inositol phosphokinase (IPK) family.</text>
</comment>
<keyword evidence="7" id="KW-0808">Transferase</keyword>
<evidence type="ECO:0000256" key="11">
    <source>
        <dbReference type="ARBA" id="ARBA00023242"/>
    </source>
</evidence>
<evidence type="ECO:0000259" key="13">
    <source>
        <dbReference type="Pfam" id="PF06807"/>
    </source>
</evidence>
<feature type="binding site" evidence="12">
    <location>
        <position position="538"/>
    </location>
    <ligand>
        <name>ATP</name>
        <dbReference type="ChEBI" id="CHEBI:30616"/>
    </ligand>
</feature>
<keyword evidence="8 12" id="KW-0547">Nucleotide-binding</keyword>
<evidence type="ECO:0000256" key="10">
    <source>
        <dbReference type="ARBA" id="ARBA00022840"/>
    </source>
</evidence>
<dbReference type="STRING" id="694573.A0A194V0N8"/>
<comment type="similarity">
    <text evidence="12">Belongs to the Clp1 family. Clp1 subfamily.</text>
</comment>
<sequence>MPSQKVIPHYSELVEFNYAVAGHDGTLCDTEGELFIKPCTQAEIDFYQSLPFQHSRMQEIVPEFIGSLTLNDTADIHAITNQLPIVAENNIPQEVKGQMIELIAEKNQKSAGPKCPTSTPATLSVPIPVPAPAPVDNVTWIPNANGKIPTDKAVVLMNAACGFKRPNIVDVKLGRRLWADDAPLEKKRRFDKITSETTHQDLGFRIAGMRLYKGSDNPEDLDEEDYRIYGKDYGRKEVNADNVVEAFRGFLYNRRAGIDDEYARAVADAFRRDLEHVRDVLEKEESRMYSSSLLFIFEGDGDALKAAVDDQSRSTAASVKAGKPGEEECLAGRTTNRIDSGIGLDDDGEIIYTGQPNIDDFEDDDDDDDEPRSPEILKLKLIDFAHAAWTPGEGPDENILLGVRSLIKIFEELSQEPERPSTGGKKHRRLARPAPILQFLPSPINKAELANARFSPSPLLLHLVRDELASMSIPGLGQLPVKAATSSIRRITLRPFCEWRFEIPSASTITVRLLSGTAERDGTELALNVTYKFRGPAKSKVLTWRGCEVEFEATAGAESVLEYVAEHSGPDDTPQTSYLNLHFLLDGLRREARARNTTGPRVLVAGAKDVGKTSLARTLAALAVRSAAQPLVVNTDPCEGMLSLPGTLTAAVYATVMDLEGEGTNGWGGTPTSGPSAVPVKLPIAQYYGRQGATDDVQLYKELASKLAGSVTARMGGDVDVRSSGMIIDTPGVDLSEKLGQGGMDAMAHVVDEFSVNIIVVLGSPGIHAELQKRFGREKTSLGEPIGVVMLDKSDGAVERNEGWMQAVQEATIKEYFFGDSNRTLSPFTQQVDFDGVAIYRIPEPSEYPTEERGLEKVDPTPALSHWTLAVMNASVGDSPETIRTATVLGFVYISDVNRERRKLSMLTPVSGRIGNRPLLWGNWPEQFINLLG</sequence>
<dbReference type="InterPro" id="IPR005522">
    <property type="entry name" value="IPK"/>
</dbReference>
<dbReference type="Gene3D" id="3.40.50.300">
    <property type="entry name" value="P-loop containing nucleotide triphosphate hydrolases"/>
    <property type="match status" value="1"/>
</dbReference>
<evidence type="ECO:0000259" key="15">
    <source>
        <dbReference type="Pfam" id="PF16575"/>
    </source>
</evidence>
<evidence type="ECO:0000256" key="9">
    <source>
        <dbReference type="ARBA" id="ARBA00022777"/>
    </source>
</evidence>
<dbReference type="Pfam" id="PF06807">
    <property type="entry name" value="Clp1"/>
    <property type="match status" value="1"/>
</dbReference>
<dbReference type="Pfam" id="PF03770">
    <property type="entry name" value="IPK"/>
    <property type="match status" value="1"/>
</dbReference>
<dbReference type="PANTHER" id="PTHR12755:SF6">
    <property type="entry name" value="POLYRIBONUCLEOTIDE 5'-HYDROXYL-KINASE CLP1"/>
    <property type="match status" value="1"/>
</dbReference>
<dbReference type="GO" id="GO:0006388">
    <property type="term" value="P:tRNA splicing, via endonucleolytic cleavage and ligation"/>
    <property type="evidence" value="ECO:0007669"/>
    <property type="project" value="TreeGrafter"/>
</dbReference>
<feature type="domain" description="Clp1 N-terminal" evidence="14">
    <location>
        <begin position="492"/>
        <end position="592"/>
    </location>
</feature>
<organism evidence="16 17">
    <name type="scientific">Cytospora mali</name>
    <name type="common">Apple Valsa canker fungus</name>
    <name type="synonym">Valsa mali</name>
    <dbReference type="NCBI Taxonomy" id="578113"/>
    <lineage>
        <taxon>Eukaryota</taxon>
        <taxon>Fungi</taxon>
        <taxon>Dikarya</taxon>
        <taxon>Ascomycota</taxon>
        <taxon>Pezizomycotina</taxon>
        <taxon>Sordariomycetes</taxon>
        <taxon>Sordariomycetidae</taxon>
        <taxon>Diaporthales</taxon>
        <taxon>Cytosporaceae</taxon>
        <taxon>Cytospora</taxon>
    </lineage>
</organism>
<comment type="function">
    <text evidence="1">Polynucleotide 5'-kinase involved in rRNA processing.</text>
</comment>
<comment type="subunit">
    <text evidence="12">Component of a pre-mRNA cleavage factor complex. Interacts directly with PCF11.</text>
</comment>
<evidence type="ECO:0000256" key="7">
    <source>
        <dbReference type="ARBA" id="ARBA00022679"/>
    </source>
</evidence>
<keyword evidence="11 12" id="KW-0539">Nucleus</keyword>
<dbReference type="GO" id="GO:0032958">
    <property type="term" value="P:inositol phosphate biosynthetic process"/>
    <property type="evidence" value="ECO:0007669"/>
    <property type="project" value="InterPro"/>
</dbReference>
<evidence type="ECO:0000256" key="1">
    <source>
        <dbReference type="ARBA" id="ARBA00003798"/>
    </source>
</evidence>
<dbReference type="Proteomes" id="UP000078576">
    <property type="component" value="Unassembled WGS sequence"/>
</dbReference>
<dbReference type="EMBL" id="KN714700">
    <property type="protein sequence ID" value="KUI57495.1"/>
    <property type="molecule type" value="Genomic_DNA"/>
</dbReference>
<accession>A0A194V0N8</accession>
<evidence type="ECO:0000256" key="4">
    <source>
        <dbReference type="ARBA" id="ARBA00018706"/>
    </source>
</evidence>
<dbReference type="GO" id="GO:0005849">
    <property type="term" value="C:mRNA cleavage factor complex"/>
    <property type="evidence" value="ECO:0007669"/>
    <property type="project" value="UniProtKB-UniRule"/>
</dbReference>
<feature type="binding site" evidence="12">
    <location>
        <begin position="609"/>
        <end position="614"/>
    </location>
    <ligand>
        <name>ATP</name>
        <dbReference type="ChEBI" id="CHEBI:30616"/>
    </ligand>
</feature>
<dbReference type="InterPro" id="IPR038286">
    <property type="entry name" value="IPK_sf"/>
</dbReference>
<comment type="function">
    <text evidence="12">Required for endonucleolytic cleavage during polyadenylation-dependent pre-mRNA 3'-end formation.</text>
</comment>
<dbReference type="InterPro" id="IPR028606">
    <property type="entry name" value="Clp1"/>
</dbReference>
<evidence type="ECO:0000256" key="5">
    <source>
        <dbReference type="ARBA" id="ARBA00019824"/>
    </source>
</evidence>
<evidence type="ECO:0000256" key="8">
    <source>
        <dbReference type="ARBA" id="ARBA00022741"/>
    </source>
</evidence>
<dbReference type="InterPro" id="IPR032324">
    <property type="entry name" value="Clp1_N"/>
</dbReference>
<dbReference type="OrthoDB" id="258143at2759"/>
<feature type="domain" description="Clp1 P-loop" evidence="15">
    <location>
        <begin position="606"/>
        <end position="818"/>
    </location>
</feature>
<dbReference type="AlphaFoldDB" id="A0A194V0N8"/>
<dbReference type="InterPro" id="IPR038238">
    <property type="entry name" value="Clp1_C_sf"/>
</dbReference>
<evidence type="ECO:0000256" key="12">
    <source>
        <dbReference type="HAMAP-Rule" id="MF_03035"/>
    </source>
</evidence>
<dbReference type="HAMAP" id="MF_03035">
    <property type="entry name" value="Clp1"/>
    <property type="match status" value="1"/>
</dbReference>
<dbReference type="InterPro" id="IPR010655">
    <property type="entry name" value="Clp1_C"/>
</dbReference>
<dbReference type="Gene3D" id="3.30.470.160">
    <property type="entry name" value="Inositol polyphosphate kinase"/>
    <property type="match status" value="1"/>
</dbReference>
<dbReference type="Gene3D" id="2.40.30.330">
    <property type="entry name" value="Pre-mRNA cleavage complex subunit Clp1, C-terminal domain"/>
    <property type="match status" value="1"/>
</dbReference>
<evidence type="ECO:0000256" key="6">
    <source>
        <dbReference type="ARBA" id="ARBA00022664"/>
    </source>
</evidence>
<dbReference type="GO" id="GO:0031124">
    <property type="term" value="P:mRNA 3'-end processing"/>
    <property type="evidence" value="ECO:0007669"/>
    <property type="project" value="UniProtKB-UniRule"/>
</dbReference>
<evidence type="ECO:0000259" key="14">
    <source>
        <dbReference type="Pfam" id="PF16573"/>
    </source>
</evidence>
<dbReference type="InterPro" id="IPR032319">
    <property type="entry name" value="CLP1_P"/>
</dbReference>
<name>A0A194V0N8_CYTMA</name>
<dbReference type="SUPFAM" id="SSF56104">
    <property type="entry name" value="SAICAR synthase-like"/>
    <property type="match status" value="1"/>
</dbReference>
<evidence type="ECO:0000313" key="16">
    <source>
        <dbReference type="EMBL" id="KUI57495.1"/>
    </source>
</evidence>
<keyword evidence="10 12" id="KW-0067">ATP-binding</keyword>
<keyword evidence="9" id="KW-0418">Kinase</keyword>
<keyword evidence="17" id="KW-1185">Reference proteome</keyword>
<dbReference type="SUPFAM" id="SSF52540">
    <property type="entry name" value="P-loop containing nucleoside triphosphate hydrolases"/>
    <property type="match status" value="1"/>
</dbReference>
<dbReference type="InterPro" id="IPR027417">
    <property type="entry name" value="P-loop_NTPase"/>
</dbReference>
<evidence type="ECO:0000256" key="3">
    <source>
        <dbReference type="ARBA" id="ARBA00007374"/>
    </source>
</evidence>
<dbReference type="InterPro" id="IPR045116">
    <property type="entry name" value="Clp1/Grc3"/>
</dbReference>
<evidence type="ECO:0000313" key="17">
    <source>
        <dbReference type="Proteomes" id="UP000078576"/>
    </source>
</evidence>
<dbReference type="InterPro" id="IPR038239">
    <property type="entry name" value="Clp1_N_sf"/>
</dbReference>
<dbReference type="PANTHER" id="PTHR12755">
    <property type="entry name" value="CLEAVAGE/POLYADENYLATION FACTOR IA SUBUNIT CLP1P"/>
    <property type="match status" value="1"/>
</dbReference>
<reference evidence="17" key="1">
    <citation type="submission" date="2014-12" db="EMBL/GenBank/DDBJ databases">
        <title>Genome Sequence of Valsa Canker Pathogens Uncovers a Specific Adaption of Colonization on Woody Bark.</title>
        <authorList>
            <person name="Yin Z."/>
            <person name="Liu H."/>
            <person name="Gao X."/>
            <person name="Li Z."/>
            <person name="Song N."/>
            <person name="Ke X."/>
            <person name="Dai Q."/>
            <person name="Wu Y."/>
            <person name="Sun Y."/>
            <person name="Xu J.-R."/>
            <person name="Kang Z.K."/>
            <person name="Wang L."/>
            <person name="Huang L."/>
        </authorList>
    </citation>
    <scope>NUCLEOTIDE SEQUENCE [LARGE SCALE GENOMIC DNA]</scope>
    <source>
        <strain evidence="17">SXYL134</strain>
    </source>
</reference>
<gene>
    <name evidence="12" type="primary">CLP1</name>
    <name evidence="16" type="ORF">VP1G_04752</name>
</gene>
<feature type="binding site" evidence="12">
    <location>
        <position position="498"/>
    </location>
    <ligand>
        <name>ATP</name>
        <dbReference type="ChEBI" id="CHEBI:30616"/>
    </ligand>
</feature>
<feature type="domain" description="Clp1 C-terminal" evidence="13">
    <location>
        <begin position="825"/>
        <end position="926"/>
    </location>
</feature>
<evidence type="ECO:0000256" key="2">
    <source>
        <dbReference type="ARBA" id="ARBA00004123"/>
    </source>
</evidence>
<dbReference type="Pfam" id="PF16575">
    <property type="entry name" value="CLP1_P"/>
    <property type="match status" value="1"/>
</dbReference>
<dbReference type="Gene3D" id="2.60.120.1030">
    <property type="entry name" value="Clp1, DNA binding domain"/>
    <property type="match status" value="1"/>
</dbReference>
<dbReference type="GO" id="GO:0051731">
    <property type="term" value="F:polynucleotide 5'-hydroxyl-kinase activity"/>
    <property type="evidence" value="ECO:0007669"/>
    <property type="project" value="InterPro"/>
</dbReference>
<protein>
    <recommendedName>
        <fullName evidence="5">Polynucleotide 5'-hydroxyl-kinase GRC3</fullName>
    </recommendedName>
    <alternativeName>
        <fullName evidence="4">Polynucleotide 5'-hydroxyl-kinase grc3</fullName>
    </alternativeName>
</protein>
<comment type="subcellular location">
    <subcellularLocation>
        <location evidence="2 12">Nucleus</location>
    </subcellularLocation>
</comment>